<evidence type="ECO:0000259" key="3">
    <source>
        <dbReference type="PROSITE" id="PS50076"/>
    </source>
</evidence>
<dbReference type="SUPFAM" id="SSF46565">
    <property type="entry name" value="Chaperone J-domain"/>
    <property type="match status" value="1"/>
</dbReference>
<dbReference type="InterPro" id="IPR052276">
    <property type="entry name" value="Diphthamide-biosynth_chaperone"/>
</dbReference>
<organism evidence="4 5">
    <name type="scientific">Parafrankia soli</name>
    <dbReference type="NCBI Taxonomy" id="2599596"/>
    <lineage>
        <taxon>Bacteria</taxon>
        <taxon>Bacillati</taxon>
        <taxon>Actinomycetota</taxon>
        <taxon>Actinomycetes</taxon>
        <taxon>Frankiales</taxon>
        <taxon>Frankiaceae</taxon>
        <taxon>Parafrankia</taxon>
    </lineage>
</organism>
<feature type="domain" description="J" evidence="3">
    <location>
        <begin position="16"/>
        <end position="77"/>
    </location>
</feature>
<feature type="compositionally biased region" description="Low complexity" evidence="1">
    <location>
        <begin position="145"/>
        <end position="165"/>
    </location>
</feature>
<keyword evidence="2" id="KW-1133">Transmembrane helix</keyword>
<keyword evidence="2" id="KW-0812">Transmembrane</keyword>
<gene>
    <name evidence="4" type="ORF">BBK14_25075</name>
</gene>
<dbReference type="InterPro" id="IPR001623">
    <property type="entry name" value="DnaJ_domain"/>
</dbReference>
<dbReference type="EMBL" id="MAXA01000243">
    <property type="protein sequence ID" value="OHV22876.1"/>
    <property type="molecule type" value="Genomic_DNA"/>
</dbReference>
<comment type="caution">
    <text evidence="4">The sequence shown here is derived from an EMBL/GenBank/DDBJ whole genome shotgun (WGS) entry which is preliminary data.</text>
</comment>
<dbReference type="PANTHER" id="PTHR44240:SF10">
    <property type="entry name" value="J DOMAIN-CONTAINING PROTEIN"/>
    <property type="match status" value="1"/>
</dbReference>
<evidence type="ECO:0000313" key="4">
    <source>
        <dbReference type="EMBL" id="OHV22876.1"/>
    </source>
</evidence>
<evidence type="ECO:0000256" key="1">
    <source>
        <dbReference type="SAM" id="MobiDB-lite"/>
    </source>
</evidence>
<protein>
    <submittedName>
        <fullName evidence="4">Molecular chaperone DnaJ</fullName>
    </submittedName>
</protein>
<dbReference type="SMART" id="SM00271">
    <property type="entry name" value="DnaJ"/>
    <property type="match status" value="1"/>
</dbReference>
<dbReference type="RefSeq" id="WP_071065988.1">
    <property type="nucleotide sequence ID" value="NZ_MAXA01000243.1"/>
</dbReference>
<evidence type="ECO:0000313" key="5">
    <source>
        <dbReference type="Proteomes" id="UP000179769"/>
    </source>
</evidence>
<sequence>MRDTPKSQSAQYLRASMYEVLGIAPTASDEEVHAAYRRVVKRAHPDAGGSQRAFLRVNAAYRVLSDPGMRRAHDLWLAHLLDAYDQPGRSGGARPPGGRAAPGGRHPADGRPGSDGRTNPGGRTSPGGQVDNPGRGASGNRGTSDDPASPSGGAAPGRRGASGRASDQRGPGKGTDSASGWGEAGGWAATGGWGDATAAPLPEDGRASGGRGNPDRRAHPGPRGASGGRRRSRRRPPADAAEWVVGPDQAMTPDGGPAGPPPHEAPGGAETWATWPDEDYPTRGPGRRARRRYLVSMALCLALFVLAGAVVRLYSVPVAMGMMLASMVIPPVAVLAVNAARRR</sequence>
<evidence type="ECO:0000256" key="2">
    <source>
        <dbReference type="SAM" id="Phobius"/>
    </source>
</evidence>
<dbReference type="PROSITE" id="PS50076">
    <property type="entry name" value="DNAJ_2"/>
    <property type="match status" value="1"/>
</dbReference>
<dbReference type="OrthoDB" id="5242140at2"/>
<dbReference type="Pfam" id="PF00226">
    <property type="entry name" value="DnaJ"/>
    <property type="match status" value="1"/>
</dbReference>
<proteinExistence type="predicted"/>
<dbReference type="InterPro" id="IPR021449">
    <property type="entry name" value="DUF3099"/>
</dbReference>
<name>A0A1S1PNH4_9ACTN</name>
<dbReference type="AlphaFoldDB" id="A0A1S1PNH4"/>
<feature type="transmembrane region" description="Helical" evidence="2">
    <location>
        <begin position="293"/>
        <end position="314"/>
    </location>
</feature>
<dbReference type="CDD" id="cd06257">
    <property type="entry name" value="DnaJ"/>
    <property type="match status" value="1"/>
</dbReference>
<accession>A0A1S1PNH4</accession>
<dbReference type="PRINTS" id="PR00625">
    <property type="entry name" value="JDOMAIN"/>
</dbReference>
<feature type="compositionally biased region" description="Low complexity" evidence="1">
    <location>
        <begin position="96"/>
        <end position="105"/>
    </location>
</feature>
<feature type="region of interest" description="Disordered" evidence="1">
    <location>
        <begin position="87"/>
        <end position="280"/>
    </location>
</feature>
<dbReference type="PANTHER" id="PTHR44240">
    <property type="entry name" value="DNAJ DOMAIN (PROKARYOTIC HEAT SHOCK PROTEIN)-RELATED"/>
    <property type="match status" value="1"/>
</dbReference>
<dbReference type="Gene3D" id="1.10.287.110">
    <property type="entry name" value="DnaJ domain"/>
    <property type="match status" value="1"/>
</dbReference>
<dbReference type="Pfam" id="PF11298">
    <property type="entry name" value="DUF3099"/>
    <property type="match status" value="1"/>
</dbReference>
<dbReference type="InterPro" id="IPR036869">
    <property type="entry name" value="J_dom_sf"/>
</dbReference>
<reference evidence="5" key="1">
    <citation type="submission" date="2016-07" db="EMBL/GenBank/DDBJ databases">
        <title>Frankia sp. NRRL B-16219 Genome sequencing.</title>
        <authorList>
            <person name="Ghodhbane-Gtari F."/>
            <person name="Swanson E."/>
            <person name="Gueddou A."/>
            <person name="Louati M."/>
            <person name="Nouioui I."/>
            <person name="Hezbri K."/>
            <person name="Abebe-Akele F."/>
            <person name="Simpson S."/>
            <person name="Morris K."/>
            <person name="Thomas K."/>
            <person name="Gtari M."/>
            <person name="Tisa L.S."/>
        </authorList>
    </citation>
    <scope>NUCLEOTIDE SEQUENCE [LARGE SCALE GENOMIC DNA]</scope>
    <source>
        <strain evidence="5">NRRL B-16219</strain>
    </source>
</reference>
<feature type="compositionally biased region" description="Gly residues" evidence="1">
    <location>
        <begin position="182"/>
        <end position="194"/>
    </location>
</feature>
<keyword evidence="2" id="KW-0472">Membrane</keyword>
<keyword evidence="5" id="KW-1185">Reference proteome</keyword>
<dbReference type="Proteomes" id="UP000179769">
    <property type="component" value="Unassembled WGS sequence"/>
</dbReference>
<feature type="transmembrane region" description="Helical" evidence="2">
    <location>
        <begin position="320"/>
        <end position="340"/>
    </location>
</feature>